<reference evidence="2" key="1">
    <citation type="submission" date="2022-10" db="EMBL/GenBank/DDBJ databases">
        <title>Culturing micro-colonial fungi from biological soil crusts in the Mojave desert and describing Neophaeococcomyces mojavensis, and introducing the new genera and species Taxawa tesnikishii.</title>
        <authorList>
            <person name="Kurbessoian T."/>
            <person name="Stajich J.E."/>
        </authorList>
    </citation>
    <scope>NUCLEOTIDE SEQUENCE</scope>
    <source>
        <strain evidence="2">TK_1</strain>
    </source>
</reference>
<organism evidence="2 3">
    <name type="scientific">Coniosporium apollinis</name>
    <dbReference type="NCBI Taxonomy" id="61459"/>
    <lineage>
        <taxon>Eukaryota</taxon>
        <taxon>Fungi</taxon>
        <taxon>Dikarya</taxon>
        <taxon>Ascomycota</taxon>
        <taxon>Pezizomycotina</taxon>
        <taxon>Dothideomycetes</taxon>
        <taxon>Dothideomycetes incertae sedis</taxon>
        <taxon>Coniosporium</taxon>
    </lineage>
</organism>
<accession>A0ABQ9NTJ3</accession>
<protein>
    <submittedName>
        <fullName evidence="2">Uncharacterized protein</fullName>
    </submittedName>
</protein>
<gene>
    <name evidence="2" type="ORF">H2201_005288</name>
</gene>
<keyword evidence="3" id="KW-1185">Reference proteome</keyword>
<sequence>MPPACKKAATRANEALEEARRAAGDAVPESQLKIARLEAQVIDLTDDITEKDIRIAELEDELMRLQEKHDRMEDRYLTLKGHMADEERNQKMGFEY</sequence>
<dbReference type="Proteomes" id="UP001172684">
    <property type="component" value="Unassembled WGS sequence"/>
</dbReference>
<comment type="caution">
    <text evidence="2">The sequence shown here is derived from an EMBL/GenBank/DDBJ whole genome shotgun (WGS) entry which is preliminary data.</text>
</comment>
<name>A0ABQ9NTJ3_9PEZI</name>
<proteinExistence type="predicted"/>
<evidence type="ECO:0000313" key="3">
    <source>
        <dbReference type="Proteomes" id="UP001172684"/>
    </source>
</evidence>
<evidence type="ECO:0000256" key="1">
    <source>
        <dbReference type="SAM" id="Coils"/>
    </source>
</evidence>
<dbReference type="EMBL" id="JAPDRL010000038">
    <property type="protein sequence ID" value="KAJ9664296.1"/>
    <property type="molecule type" value="Genomic_DNA"/>
</dbReference>
<evidence type="ECO:0000313" key="2">
    <source>
        <dbReference type="EMBL" id="KAJ9664296.1"/>
    </source>
</evidence>
<keyword evidence="1" id="KW-0175">Coiled coil</keyword>
<feature type="coiled-coil region" evidence="1">
    <location>
        <begin position="41"/>
        <end position="75"/>
    </location>
</feature>